<comment type="caution">
    <text evidence="3">The sequence shown here is derived from an EMBL/GenBank/DDBJ whole genome shotgun (WGS) entry which is preliminary data.</text>
</comment>
<dbReference type="InterPro" id="IPR006976">
    <property type="entry name" value="VanZ-like"/>
</dbReference>
<evidence type="ECO:0000256" key="1">
    <source>
        <dbReference type="SAM" id="Phobius"/>
    </source>
</evidence>
<evidence type="ECO:0000259" key="2">
    <source>
        <dbReference type="Pfam" id="PF04892"/>
    </source>
</evidence>
<dbReference type="Pfam" id="PF04892">
    <property type="entry name" value="VanZ"/>
    <property type="match status" value="1"/>
</dbReference>
<keyword evidence="1" id="KW-1133">Transmembrane helix</keyword>
<keyword evidence="4" id="KW-1185">Reference proteome</keyword>
<dbReference type="STRING" id="1236989.JCM15548_13655"/>
<feature type="transmembrane region" description="Helical" evidence="1">
    <location>
        <begin position="55"/>
        <end position="75"/>
    </location>
</feature>
<dbReference type="EMBL" id="BAZW01000043">
    <property type="protein sequence ID" value="GAO31306.1"/>
    <property type="molecule type" value="Genomic_DNA"/>
</dbReference>
<name>A0A0E9M1Q2_9BACT</name>
<reference evidence="3 4" key="1">
    <citation type="journal article" date="2015" name="Microbes Environ.">
        <title>Distribution and evolution of nitrogen fixation genes in the phylum bacteroidetes.</title>
        <authorList>
            <person name="Inoue J."/>
            <person name="Oshima K."/>
            <person name="Suda W."/>
            <person name="Sakamoto M."/>
            <person name="Iino T."/>
            <person name="Noda S."/>
            <person name="Hongoh Y."/>
            <person name="Hattori M."/>
            <person name="Ohkuma M."/>
        </authorList>
    </citation>
    <scope>NUCLEOTIDE SEQUENCE [LARGE SCALE GENOMIC DNA]</scope>
    <source>
        <strain evidence="3">JCM 15548</strain>
    </source>
</reference>
<dbReference type="Proteomes" id="UP000032900">
    <property type="component" value="Unassembled WGS sequence"/>
</dbReference>
<feature type="transmembrane region" description="Helical" evidence="1">
    <location>
        <begin position="81"/>
        <end position="101"/>
    </location>
</feature>
<dbReference type="AlphaFoldDB" id="A0A0E9M1Q2"/>
<protein>
    <recommendedName>
        <fullName evidence="2">VanZ-like domain-containing protein</fullName>
    </recommendedName>
</protein>
<dbReference type="PANTHER" id="PTHR28008:SF1">
    <property type="entry name" value="DOMAIN PROTEIN, PUTATIVE (AFU_ORTHOLOGUE AFUA_3G10980)-RELATED"/>
    <property type="match status" value="1"/>
</dbReference>
<gene>
    <name evidence="3" type="ORF">JCM15548_13655</name>
</gene>
<sequence length="107" mass="12197">MSSSEVPSTKLWDFKGIDKLVHLGMYSALSFVLFFERSKTQAITSKQPFSRPNVWLIILLIAAGGMIELIQPALANRSRELMDFLANTLGVFLGFYLQTWFKPLLKR</sequence>
<feature type="transmembrane region" description="Helical" evidence="1">
    <location>
        <begin position="20"/>
        <end position="35"/>
    </location>
</feature>
<accession>A0A0E9M1Q2</accession>
<keyword evidence="1" id="KW-0472">Membrane</keyword>
<feature type="domain" description="VanZ-like" evidence="2">
    <location>
        <begin position="15"/>
        <end position="101"/>
    </location>
</feature>
<evidence type="ECO:0000313" key="3">
    <source>
        <dbReference type="EMBL" id="GAO31306.1"/>
    </source>
</evidence>
<evidence type="ECO:0000313" key="4">
    <source>
        <dbReference type="Proteomes" id="UP000032900"/>
    </source>
</evidence>
<keyword evidence="1" id="KW-0812">Transmembrane</keyword>
<dbReference type="PANTHER" id="PTHR28008">
    <property type="entry name" value="DOMAIN PROTEIN, PUTATIVE (AFU_ORTHOLOGUE AFUA_3G10980)-RELATED"/>
    <property type="match status" value="1"/>
</dbReference>
<proteinExistence type="predicted"/>
<organism evidence="3 4">
    <name type="scientific">Geofilum rubicundum JCM 15548</name>
    <dbReference type="NCBI Taxonomy" id="1236989"/>
    <lineage>
        <taxon>Bacteria</taxon>
        <taxon>Pseudomonadati</taxon>
        <taxon>Bacteroidota</taxon>
        <taxon>Bacteroidia</taxon>
        <taxon>Marinilabiliales</taxon>
        <taxon>Marinilabiliaceae</taxon>
        <taxon>Geofilum</taxon>
    </lineage>
</organism>